<dbReference type="InterPro" id="IPR045057">
    <property type="entry name" value="Gcn5-rel_NAT"/>
</dbReference>
<dbReference type="InterPro" id="IPR016181">
    <property type="entry name" value="Acyl_CoA_acyltransferase"/>
</dbReference>
<dbReference type="Pfam" id="PF14542">
    <property type="entry name" value="Acetyltransf_CG"/>
    <property type="match status" value="1"/>
</dbReference>
<reference evidence="3" key="1">
    <citation type="journal article" date="2020" name="mSystems">
        <title>Genome- and Community-Level Interaction Insights into Carbon Utilization and Element Cycling Functions of Hydrothermarchaeota in Hydrothermal Sediment.</title>
        <authorList>
            <person name="Zhou Z."/>
            <person name="Liu Y."/>
            <person name="Xu W."/>
            <person name="Pan J."/>
            <person name="Luo Z.H."/>
            <person name="Li M."/>
        </authorList>
    </citation>
    <scope>NUCLEOTIDE SEQUENCE [LARGE SCALE GENOMIC DNA]</scope>
    <source>
        <strain evidence="3">SpSt-885</strain>
    </source>
</reference>
<dbReference type="EMBL" id="DTLS01000033">
    <property type="protein sequence ID" value="HGZ59802.1"/>
    <property type="molecule type" value="Genomic_DNA"/>
</dbReference>
<dbReference type="GO" id="GO:0016747">
    <property type="term" value="F:acyltransferase activity, transferring groups other than amino-acyl groups"/>
    <property type="evidence" value="ECO:0007669"/>
    <property type="project" value="InterPro"/>
</dbReference>
<dbReference type="CDD" id="cd04301">
    <property type="entry name" value="NAT_SF"/>
    <property type="match status" value="1"/>
</dbReference>
<dbReference type="PANTHER" id="PTHR31435">
    <property type="entry name" value="PROTEIN NATD1"/>
    <property type="match status" value="1"/>
</dbReference>
<gene>
    <name evidence="3" type="ORF">ENW83_01160</name>
</gene>
<dbReference type="InterPro" id="IPR031165">
    <property type="entry name" value="GNAT_YJDJ"/>
</dbReference>
<organism evidence="3">
    <name type="scientific">Fervidicoccus fontis</name>
    <dbReference type="NCBI Taxonomy" id="683846"/>
    <lineage>
        <taxon>Archaea</taxon>
        <taxon>Thermoproteota</taxon>
        <taxon>Thermoprotei</taxon>
        <taxon>Fervidicoccales</taxon>
        <taxon>Fervidicoccaceae</taxon>
        <taxon>Fervidicoccus</taxon>
    </lineage>
</organism>
<sequence length="138" mass="16154">MDLPTLFHYKKLSFVRIKEALKLSEVKQDGSFLYIELPTGKKALLQFEIIKDLGVMRLLHTYTPPQFRGRGLGEKLVKAAIEYAKMNMLKIEPVCSYSIYYFIVHPDERGVLVDWFKQKSDEELRALYEYFHSIENSG</sequence>
<dbReference type="PANTHER" id="PTHR31435:SF9">
    <property type="entry name" value="PROTEIN NATD1"/>
    <property type="match status" value="1"/>
</dbReference>
<comment type="caution">
    <text evidence="3">The sequence shown here is derived from an EMBL/GenBank/DDBJ whole genome shotgun (WGS) entry which is preliminary data.</text>
</comment>
<dbReference type="AlphaFoldDB" id="A0A7J3SKL3"/>
<dbReference type="InterPro" id="IPR000182">
    <property type="entry name" value="GNAT_dom"/>
</dbReference>
<protein>
    <submittedName>
        <fullName evidence="3">N-acetyltransferase</fullName>
    </submittedName>
</protein>
<keyword evidence="3" id="KW-0808">Transferase</keyword>
<dbReference type="PROSITE" id="PS51186">
    <property type="entry name" value="GNAT"/>
    <property type="match status" value="1"/>
</dbReference>
<dbReference type="Gene3D" id="3.40.630.30">
    <property type="match status" value="1"/>
</dbReference>
<dbReference type="PROSITE" id="PS51729">
    <property type="entry name" value="GNAT_YJDJ"/>
    <property type="match status" value="1"/>
</dbReference>
<accession>A0A7J3SKL3</accession>
<name>A0A7J3SKL3_9CREN</name>
<proteinExistence type="predicted"/>
<evidence type="ECO:0000313" key="3">
    <source>
        <dbReference type="EMBL" id="HGZ59802.1"/>
    </source>
</evidence>
<evidence type="ECO:0000259" key="1">
    <source>
        <dbReference type="PROSITE" id="PS51186"/>
    </source>
</evidence>
<evidence type="ECO:0000259" key="2">
    <source>
        <dbReference type="PROSITE" id="PS51729"/>
    </source>
</evidence>
<feature type="domain" description="N-acetyltransferase" evidence="1">
    <location>
        <begin position="1"/>
        <end position="138"/>
    </location>
</feature>
<dbReference type="SUPFAM" id="SSF55729">
    <property type="entry name" value="Acyl-CoA N-acyltransferases (Nat)"/>
    <property type="match status" value="1"/>
</dbReference>
<feature type="domain" description="N-acetyltransferase" evidence="2">
    <location>
        <begin position="25"/>
        <end position="113"/>
    </location>
</feature>